<keyword evidence="1" id="KW-0547">Nucleotide-binding</keyword>
<proteinExistence type="predicted"/>
<keyword evidence="1" id="KW-0067">ATP-binding</keyword>
<protein>
    <submittedName>
        <fullName evidence="1">ATP-binding protein</fullName>
    </submittedName>
</protein>
<name>A0ACD5AME6_9ACTN</name>
<evidence type="ECO:0000313" key="2">
    <source>
        <dbReference type="Proteomes" id="UP001432251"/>
    </source>
</evidence>
<keyword evidence="2" id="KW-1185">Reference proteome</keyword>
<accession>A0ACD5AME6</accession>
<sequence>MMADGEGRTSADDLAATVVNGYDPRGVTDARLFAADFLDTLARRVPPDEPDSRDDALLIVDELVANAVQYAPGPVTVTLRRTFDGLHLTVGDSNPVPPTPRPADPRRGPGHIGWHLVRALARQVHVVAGAGGKEIHVFLPW</sequence>
<gene>
    <name evidence="1" type="ORF">V2W30_36925</name>
</gene>
<dbReference type="Proteomes" id="UP001432251">
    <property type="component" value="Chromosome"/>
</dbReference>
<organism evidence="1 2">
    <name type="scientific">Streptomyces citrinus</name>
    <dbReference type="NCBI Taxonomy" id="3118173"/>
    <lineage>
        <taxon>Bacteria</taxon>
        <taxon>Bacillati</taxon>
        <taxon>Actinomycetota</taxon>
        <taxon>Actinomycetes</taxon>
        <taxon>Kitasatosporales</taxon>
        <taxon>Streptomycetaceae</taxon>
        <taxon>Streptomyces</taxon>
    </lineage>
</organism>
<evidence type="ECO:0000313" key="1">
    <source>
        <dbReference type="EMBL" id="WWQ68371.1"/>
    </source>
</evidence>
<dbReference type="EMBL" id="CP146022">
    <property type="protein sequence ID" value="WWQ68371.1"/>
    <property type="molecule type" value="Genomic_DNA"/>
</dbReference>
<reference evidence="1" key="1">
    <citation type="journal article" date="2025" name="Int. J. Syst. Evol. Microbiol.">
        <title>Streptomyces citrinus sp. nov., with yellow diffusible pigment.</title>
        <authorList>
            <person name="He Y."/>
            <person name="Yang E."/>
            <person name="Xu J."/>
            <person name="Sun Y."/>
            <person name="Sun L."/>
        </authorList>
    </citation>
    <scope>NUCLEOTIDE SEQUENCE</scope>
    <source>
        <strain evidence="1">Q6</strain>
    </source>
</reference>